<feature type="domain" description="Isochorismatase-like" evidence="8">
    <location>
        <begin position="85"/>
        <end position="200"/>
    </location>
</feature>
<evidence type="ECO:0000256" key="7">
    <source>
        <dbReference type="ARBA" id="ARBA00043224"/>
    </source>
</evidence>
<comment type="caution">
    <text evidence="9">The sequence shown here is derived from an EMBL/GenBank/DDBJ whole genome shotgun (WGS) entry which is preliminary data.</text>
</comment>
<evidence type="ECO:0000256" key="2">
    <source>
        <dbReference type="ARBA" id="ARBA00022642"/>
    </source>
</evidence>
<organism evidence="9">
    <name type="scientific">Vibrio vulnificus</name>
    <dbReference type="NCBI Taxonomy" id="672"/>
    <lineage>
        <taxon>Bacteria</taxon>
        <taxon>Pseudomonadati</taxon>
        <taxon>Pseudomonadota</taxon>
        <taxon>Gammaproteobacteria</taxon>
        <taxon>Vibrionales</taxon>
        <taxon>Vibrionaceae</taxon>
        <taxon>Vibrio</taxon>
    </lineage>
</organism>
<dbReference type="PANTHER" id="PTHR11080:SF2">
    <property type="entry name" value="LD05707P"/>
    <property type="match status" value="1"/>
</dbReference>
<evidence type="ECO:0000256" key="6">
    <source>
        <dbReference type="ARBA" id="ARBA00039017"/>
    </source>
</evidence>
<dbReference type="Gene3D" id="3.40.50.850">
    <property type="entry name" value="Isochorismatase-like"/>
    <property type="match status" value="1"/>
</dbReference>
<protein>
    <recommendedName>
        <fullName evidence="6">nicotinamidase</fullName>
        <ecNumber evidence="6">3.5.1.19</ecNumber>
    </recommendedName>
    <alternativeName>
        <fullName evidence="7">Nicotinamide deamidase</fullName>
    </alternativeName>
</protein>
<proteinExistence type="inferred from homology"/>
<comment type="pathway">
    <text evidence="5">Cofactor biosynthesis; nicotinate biosynthesis; nicotinate from nicotinamide: step 1/1.</text>
</comment>
<dbReference type="Proteomes" id="UP000863257">
    <property type="component" value="Unassembled WGS sequence"/>
</dbReference>
<dbReference type="EMBL" id="DACRBY010000001">
    <property type="protein sequence ID" value="HAS8538492.1"/>
    <property type="molecule type" value="Genomic_DNA"/>
</dbReference>
<reference evidence="9" key="1">
    <citation type="journal article" date="2018" name="Genome Biol.">
        <title>SKESA: strategic k-mer extension for scrupulous assemblies.</title>
        <authorList>
            <person name="Souvorov A."/>
            <person name="Agarwala R."/>
            <person name="Lipman D.J."/>
        </authorList>
    </citation>
    <scope>NUCLEOTIDE SEQUENCE</scope>
    <source>
        <strain evidence="9">BCW_3452</strain>
    </source>
</reference>
<dbReference type="PANTHER" id="PTHR11080">
    <property type="entry name" value="PYRAZINAMIDASE/NICOTINAMIDASE"/>
    <property type="match status" value="1"/>
</dbReference>
<evidence type="ECO:0000313" key="9">
    <source>
        <dbReference type="EMBL" id="HAS8538492.1"/>
    </source>
</evidence>
<evidence type="ECO:0000256" key="4">
    <source>
        <dbReference type="ARBA" id="ARBA00022801"/>
    </source>
</evidence>
<gene>
    <name evidence="9" type="ORF">I7730_01600</name>
</gene>
<accession>A0A8H9K755</accession>
<sequence>MNLLLKKAVTAALDVDPQKGFTPLVPELPVSGGHEIVDELNKNAQFAKFRVLSRDYHPYDGGWVTKTIALFGTKISGYLKNLDLYWPEHCVGGTKGAEILDGLPNVVTGYDFQIVKGTERDSHPYGACFTDLECKQHTGLIAQLKMWGVENVVIGGLAFDVCVKETAIQLRNWGFNVVINLASTRAVFPEKLDDTIAELKSLGVTFAKNSKELSELFENEK</sequence>
<evidence type="ECO:0000256" key="3">
    <source>
        <dbReference type="ARBA" id="ARBA00022723"/>
    </source>
</evidence>
<name>A0A8H9K755_VIBVL</name>
<dbReference type="SUPFAM" id="SSF52499">
    <property type="entry name" value="Isochorismatase-like hydrolases"/>
    <property type="match status" value="1"/>
</dbReference>
<dbReference type="GO" id="GO:0046872">
    <property type="term" value="F:metal ion binding"/>
    <property type="evidence" value="ECO:0007669"/>
    <property type="project" value="UniProtKB-KW"/>
</dbReference>
<evidence type="ECO:0000259" key="8">
    <source>
        <dbReference type="Pfam" id="PF00857"/>
    </source>
</evidence>
<dbReference type="InterPro" id="IPR036380">
    <property type="entry name" value="Isochorismatase-like_sf"/>
</dbReference>
<keyword evidence="4" id="KW-0378">Hydrolase</keyword>
<keyword evidence="3" id="KW-0479">Metal-binding</keyword>
<dbReference type="AlphaFoldDB" id="A0A8H9K755"/>
<evidence type="ECO:0000256" key="1">
    <source>
        <dbReference type="ARBA" id="ARBA00006336"/>
    </source>
</evidence>
<comment type="similarity">
    <text evidence="1">Belongs to the isochorismatase family.</text>
</comment>
<dbReference type="Pfam" id="PF00857">
    <property type="entry name" value="Isochorismatase"/>
    <property type="match status" value="1"/>
</dbReference>
<dbReference type="InterPro" id="IPR052347">
    <property type="entry name" value="Isochorismatase_Nicotinamidase"/>
</dbReference>
<dbReference type="InterPro" id="IPR000868">
    <property type="entry name" value="Isochorismatase-like_dom"/>
</dbReference>
<dbReference type="EC" id="3.5.1.19" evidence="6"/>
<reference evidence="9" key="2">
    <citation type="submission" date="2019-01" db="EMBL/GenBank/DDBJ databases">
        <authorList>
            <consortium name="NCBI Pathogen Detection Project"/>
        </authorList>
    </citation>
    <scope>NUCLEOTIDE SEQUENCE</scope>
    <source>
        <strain evidence="9">BCW_3452</strain>
    </source>
</reference>
<dbReference type="GO" id="GO:0019363">
    <property type="term" value="P:pyridine nucleotide biosynthetic process"/>
    <property type="evidence" value="ECO:0007669"/>
    <property type="project" value="UniProtKB-KW"/>
</dbReference>
<dbReference type="GO" id="GO:0008936">
    <property type="term" value="F:nicotinamidase activity"/>
    <property type="evidence" value="ECO:0007669"/>
    <property type="project" value="UniProtKB-EC"/>
</dbReference>
<evidence type="ECO:0000256" key="5">
    <source>
        <dbReference type="ARBA" id="ARBA00037900"/>
    </source>
</evidence>
<keyword evidence="2" id="KW-0662">Pyridine nucleotide biosynthesis</keyword>